<dbReference type="STRING" id="1123282.SAMN02745823_01627"/>
<dbReference type="InterPro" id="IPR052024">
    <property type="entry name" value="Methanogen_methyltrans"/>
</dbReference>
<feature type="domain" description="Uroporphyrinogen decarboxylase (URO-D)" evidence="1">
    <location>
        <begin position="176"/>
        <end position="301"/>
    </location>
</feature>
<accession>A0A1M5X5L5</accession>
<dbReference type="InterPro" id="IPR038071">
    <property type="entry name" value="UROD/MetE-like_sf"/>
</dbReference>
<evidence type="ECO:0000259" key="1">
    <source>
        <dbReference type="Pfam" id="PF01208"/>
    </source>
</evidence>
<organism evidence="2 3">
    <name type="scientific">Sporobacter termitidis DSM 10068</name>
    <dbReference type="NCBI Taxonomy" id="1123282"/>
    <lineage>
        <taxon>Bacteria</taxon>
        <taxon>Bacillati</taxon>
        <taxon>Bacillota</taxon>
        <taxon>Clostridia</taxon>
        <taxon>Eubacteriales</taxon>
        <taxon>Oscillospiraceae</taxon>
        <taxon>Sporobacter</taxon>
    </lineage>
</organism>
<dbReference type="EMBL" id="FQXV01000004">
    <property type="protein sequence ID" value="SHH95101.1"/>
    <property type="molecule type" value="Genomic_DNA"/>
</dbReference>
<dbReference type="InterPro" id="IPR000257">
    <property type="entry name" value="Uroporphyrinogen_deCOase"/>
</dbReference>
<sequence length="369" mass="42499">MKYERPSFRAPGVPTERKKLLFLSEETDVPKFDYPVTPLENFRLAAAHKTPYWMPNSMTDDQFVAAQELVTGDVRGMQVSADFTRVVTESYTFKDWFNTDWTWVPSAGGPMLTPGTCLCQDITAWEKTVKFPELREWDFTTFADSFMKTVYDPAKVLHIDLGQGATERLISIVGGYTEGMLALAMEPDAVRDFLNRFADFTIEYVDLVTSLYPVNMITYHDDWGTEKDTFFSEKMMEEIVFGPTKRIIDHIRSKGVLFEFHCCGNITRFIPYMIGLQVDFLQIQRRAVDIPAMKKKYGDRIGFNVWPEALEFGVPHPKDELVQKLRNTVDLYGTGGGAYVNIMESDPVLIWDMVSELYAYSREFYDSER</sequence>
<protein>
    <submittedName>
        <fullName evidence="2">Uroporphyrinogen decarboxylase (URO-D)</fullName>
    </submittedName>
</protein>
<dbReference type="AlphaFoldDB" id="A0A1M5X5L5"/>
<evidence type="ECO:0000313" key="3">
    <source>
        <dbReference type="Proteomes" id="UP000183995"/>
    </source>
</evidence>
<reference evidence="2 3" key="1">
    <citation type="submission" date="2016-11" db="EMBL/GenBank/DDBJ databases">
        <authorList>
            <person name="Jaros S."/>
            <person name="Januszkiewicz K."/>
            <person name="Wedrychowicz H."/>
        </authorList>
    </citation>
    <scope>NUCLEOTIDE SEQUENCE [LARGE SCALE GENOMIC DNA]</scope>
    <source>
        <strain evidence="2 3">DSM 10068</strain>
    </source>
</reference>
<keyword evidence="3" id="KW-1185">Reference proteome</keyword>
<dbReference type="Proteomes" id="UP000183995">
    <property type="component" value="Unassembled WGS sequence"/>
</dbReference>
<dbReference type="Pfam" id="PF01208">
    <property type="entry name" value="URO-D"/>
    <property type="match status" value="1"/>
</dbReference>
<dbReference type="GO" id="GO:0004853">
    <property type="term" value="F:uroporphyrinogen decarboxylase activity"/>
    <property type="evidence" value="ECO:0007669"/>
    <property type="project" value="InterPro"/>
</dbReference>
<dbReference type="Gene3D" id="3.20.20.210">
    <property type="match status" value="1"/>
</dbReference>
<gene>
    <name evidence="2" type="ORF">SAMN02745823_01627</name>
</gene>
<dbReference type="PANTHER" id="PTHR47099:SF1">
    <property type="entry name" value="METHYLCOBAMIDE:COM METHYLTRANSFERASE MTBA"/>
    <property type="match status" value="1"/>
</dbReference>
<dbReference type="GO" id="GO:0006779">
    <property type="term" value="P:porphyrin-containing compound biosynthetic process"/>
    <property type="evidence" value="ECO:0007669"/>
    <property type="project" value="InterPro"/>
</dbReference>
<dbReference type="SUPFAM" id="SSF51726">
    <property type="entry name" value="UROD/MetE-like"/>
    <property type="match status" value="1"/>
</dbReference>
<evidence type="ECO:0000313" key="2">
    <source>
        <dbReference type="EMBL" id="SHH95101.1"/>
    </source>
</evidence>
<name>A0A1M5X5L5_9FIRM</name>
<proteinExistence type="predicted"/>
<dbReference type="OrthoDB" id="1861925at2"/>
<dbReference type="PANTHER" id="PTHR47099">
    <property type="entry name" value="METHYLCOBAMIDE:COM METHYLTRANSFERASE MTBA"/>
    <property type="match status" value="1"/>
</dbReference>
<dbReference type="RefSeq" id="WP_073077552.1">
    <property type="nucleotide sequence ID" value="NZ_FQXV01000004.1"/>
</dbReference>